<gene>
    <name evidence="1" type="ORF">F8B43_4179</name>
</gene>
<organism evidence="1 2">
    <name type="scientific">Methylorubrum populi</name>
    <dbReference type="NCBI Taxonomy" id="223967"/>
    <lineage>
        <taxon>Bacteria</taxon>
        <taxon>Pseudomonadati</taxon>
        <taxon>Pseudomonadota</taxon>
        <taxon>Alphaproteobacteria</taxon>
        <taxon>Hyphomicrobiales</taxon>
        <taxon>Methylobacteriaceae</taxon>
        <taxon>Methylorubrum</taxon>
    </lineage>
</organism>
<evidence type="ECO:0000313" key="2">
    <source>
        <dbReference type="Proteomes" id="UP000469949"/>
    </source>
</evidence>
<dbReference type="Proteomes" id="UP000469949">
    <property type="component" value="Unassembled WGS sequence"/>
</dbReference>
<dbReference type="RefSeq" id="WP_152278240.1">
    <property type="nucleotide sequence ID" value="NZ_WEKV01000018.1"/>
</dbReference>
<comment type="caution">
    <text evidence="1">The sequence shown here is derived from an EMBL/GenBank/DDBJ whole genome shotgun (WGS) entry which is preliminary data.</text>
</comment>
<name>A0A833J1H8_9HYPH</name>
<proteinExistence type="predicted"/>
<dbReference type="AlphaFoldDB" id="A0A833J1H8"/>
<protein>
    <submittedName>
        <fullName evidence="1">Uncharacterized protein</fullName>
    </submittedName>
</protein>
<reference evidence="1 2" key="1">
    <citation type="submission" date="2019-10" db="EMBL/GenBank/DDBJ databases">
        <title>Draft Genome Sequence of the Caffeine Degrading Methylotroph Methylorubrum populi PINKEL.</title>
        <authorList>
            <person name="Dawson S.C."/>
            <person name="Zhang X."/>
            <person name="Wright M.E."/>
            <person name="Sharma G."/>
            <person name="Langner J.T."/>
            <person name="Ditty J.L."/>
            <person name="Subuyuj G.A."/>
        </authorList>
    </citation>
    <scope>NUCLEOTIDE SEQUENCE [LARGE SCALE GENOMIC DNA]</scope>
    <source>
        <strain evidence="1 2">Pinkel</strain>
    </source>
</reference>
<evidence type="ECO:0000313" key="1">
    <source>
        <dbReference type="EMBL" id="KAB7782885.1"/>
    </source>
</evidence>
<sequence>MKTRLTMRAALALGLPSLARGIGRMRRASRNILDGAGHEAGRGNVLTATVLVALYLVAL</sequence>
<dbReference type="EMBL" id="WEKV01000018">
    <property type="protein sequence ID" value="KAB7782885.1"/>
    <property type="molecule type" value="Genomic_DNA"/>
</dbReference>
<accession>A0A833J1H8</accession>